<keyword evidence="7" id="KW-1185">Reference proteome</keyword>
<keyword evidence="2" id="KW-1015">Disulfide bond</keyword>
<dbReference type="InParanoid" id="A0A1Q3B7X0"/>
<feature type="non-terminal residue" evidence="6">
    <location>
        <position position="179"/>
    </location>
</feature>
<dbReference type="InterPro" id="IPR035513">
    <property type="entry name" value="Invertase/methylesterase_inhib"/>
</dbReference>
<name>A0A1Q3B7X0_CEPFO</name>
<dbReference type="FunCoup" id="A0A1Q3B7X0">
    <property type="interactions" value="6"/>
</dbReference>
<evidence type="ECO:0000256" key="3">
    <source>
        <dbReference type="ARBA" id="ARBA00038471"/>
    </source>
</evidence>
<feature type="chain" id="PRO_5012930471" evidence="4">
    <location>
        <begin position="17"/>
        <end position="179"/>
    </location>
</feature>
<dbReference type="Proteomes" id="UP000187406">
    <property type="component" value="Unassembled WGS sequence"/>
</dbReference>
<dbReference type="AlphaFoldDB" id="A0A1Q3B7X0"/>
<dbReference type="OrthoDB" id="1866975at2759"/>
<feature type="domain" description="Pectinesterase inhibitor" evidence="5">
    <location>
        <begin position="25"/>
        <end position="175"/>
    </location>
</feature>
<evidence type="ECO:0000256" key="1">
    <source>
        <dbReference type="ARBA" id="ARBA00022729"/>
    </source>
</evidence>
<dbReference type="Pfam" id="PF04043">
    <property type="entry name" value="PMEI"/>
    <property type="match status" value="1"/>
</dbReference>
<feature type="non-terminal residue" evidence="6">
    <location>
        <position position="1"/>
    </location>
</feature>
<dbReference type="InterPro" id="IPR052421">
    <property type="entry name" value="PCW_Enzyme_Inhibitor"/>
</dbReference>
<dbReference type="PANTHER" id="PTHR36710">
    <property type="entry name" value="PECTINESTERASE INHIBITOR-LIKE"/>
    <property type="match status" value="1"/>
</dbReference>
<sequence length="179" mass="19338">IHNALLIFLLLAPALFQRTCKPVGTNASLIESACHNANVPATCLQCLKSDQRAQKADEVGVAIIVVSCLSNHTKNLVSNMTQLASGAQDKNLKTICEACGKGYSTALTDLSAATLKITNGEYDEANLSVRNALESEVECQRSIGGNQQKIKPSFPVDVLYEMKVYEQLSDAALRIIDRL</sequence>
<dbReference type="PANTHER" id="PTHR36710:SF4">
    <property type="entry name" value="PLANT INVERTASE_PECTIN METHYLESTERASE INHIBITOR SUPERFAMILY PROTEIN"/>
    <property type="match status" value="1"/>
</dbReference>
<comment type="caution">
    <text evidence="6">The sequence shown here is derived from an EMBL/GenBank/DDBJ whole genome shotgun (WGS) entry which is preliminary data.</text>
</comment>
<dbReference type="Gene3D" id="1.20.140.40">
    <property type="entry name" value="Invertase/pectin methylesterase inhibitor family protein"/>
    <property type="match status" value="1"/>
</dbReference>
<proteinExistence type="inferred from homology"/>
<dbReference type="InterPro" id="IPR006501">
    <property type="entry name" value="Pectinesterase_inhib_dom"/>
</dbReference>
<dbReference type="NCBIfam" id="TIGR01614">
    <property type="entry name" value="PME_inhib"/>
    <property type="match status" value="1"/>
</dbReference>
<dbReference type="GO" id="GO:0046910">
    <property type="term" value="F:pectinesterase inhibitor activity"/>
    <property type="evidence" value="ECO:0007669"/>
    <property type="project" value="InterPro"/>
</dbReference>
<dbReference type="InterPro" id="IPR034086">
    <property type="entry name" value="PMEI_plant"/>
</dbReference>
<keyword evidence="1 4" id="KW-0732">Signal</keyword>
<accession>A0A1Q3B7X0</accession>
<dbReference type="FunFam" id="1.20.140.40:FF:000008">
    <property type="entry name" value="Invertase/pectin methylesterase inhibitor family protein"/>
    <property type="match status" value="1"/>
</dbReference>
<dbReference type="SMART" id="SM00856">
    <property type="entry name" value="PMEI"/>
    <property type="match status" value="1"/>
</dbReference>
<evidence type="ECO:0000313" key="7">
    <source>
        <dbReference type="Proteomes" id="UP000187406"/>
    </source>
</evidence>
<feature type="signal peptide" evidence="4">
    <location>
        <begin position="1"/>
        <end position="16"/>
    </location>
</feature>
<reference evidence="7" key="1">
    <citation type="submission" date="2016-04" db="EMBL/GenBank/DDBJ databases">
        <title>Cephalotus genome sequencing.</title>
        <authorList>
            <person name="Fukushima K."/>
            <person name="Hasebe M."/>
            <person name="Fang X."/>
        </authorList>
    </citation>
    <scope>NUCLEOTIDE SEQUENCE [LARGE SCALE GENOMIC DNA]</scope>
    <source>
        <strain evidence="7">cv. St1</strain>
    </source>
</reference>
<evidence type="ECO:0000256" key="4">
    <source>
        <dbReference type="SAM" id="SignalP"/>
    </source>
</evidence>
<dbReference type="EMBL" id="BDDD01000335">
    <property type="protein sequence ID" value="GAV64127.1"/>
    <property type="molecule type" value="Genomic_DNA"/>
</dbReference>
<organism evidence="6 7">
    <name type="scientific">Cephalotus follicularis</name>
    <name type="common">Albany pitcher plant</name>
    <dbReference type="NCBI Taxonomy" id="3775"/>
    <lineage>
        <taxon>Eukaryota</taxon>
        <taxon>Viridiplantae</taxon>
        <taxon>Streptophyta</taxon>
        <taxon>Embryophyta</taxon>
        <taxon>Tracheophyta</taxon>
        <taxon>Spermatophyta</taxon>
        <taxon>Magnoliopsida</taxon>
        <taxon>eudicotyledons</taxon>
        <taxon>Gunneridae</taxon>
        <taxon>Pentapetalae</taxon>
        <taxon>rosids</taxon>
        <taxon>fabids</taxon>
        <taxon>Oxalidales</taxon>
        <taxon>Cephalotaceae</taxon>
        <taxon>Cephalotus</taxon>
    </lineage>
</organism>
<evidence type="ECO:0000256" key="2">
    <source>
        <dbReference type="ARBA" id="ARBA00023157"/>
    </source>
</evidence>
<gene>
    <name evidence="6" type="ORF">CFOL_v3_07645</name>
</gene>
<protein>
    <submittedName>
        <fullName evidence="6">PMEI domain-containing protein</fullName>
    </submittedName>
</protein>
<evidence type="ECO:0000259" key="5">
    <source>
        <dbReference type="SMART" id="SM00856"/>
    </source>
</evidence>
<comment type="similarity">
    <text evidence="3">Belongs to the PMEI family.</text>
</comment>
<dbReference type="SUPFAM" id="SSF101148">
    <property type="entry name" value="Plant invertase/pectin methylesterase inhibitor"/>
    <property type="match status" value="1"/>
</dbReference>
<dbReference type="CDD" id="cd15797">
    <property type="entry name" value="PMEI"/>
    <property type="match status" value="1"/>
</dbReference>
<evidence type="ECO:0000313" key="6">
    <source>
        <dbReference type="EMBL" id="GAV64127.1"/>
    </source>
</evidence>